<dbReference type="GO" id="GO:0016491">
    <property type="term" value="F:oxidoreductase activity"/>
    <property type="evidence" value="ECO:0007669"/>
    <property type="project" value="UniProtKB-KW"/>
</dbReference>
<dbReference type="Proteomes" id="UP001206018">
    <property type="component" value="Unassembled WGS sequence"/>
</dbReference>
<dbReference type="AlphaFoldDB" id="A0AAW5J908"/>
<gene>
    <name evidence="3" type="ORF">NLO85_23950</name>
</gene>
<comment type="caution">
    <text evidence="3">The sequence shown here is derived from an EMBL/GenBank/DDBJ whole genome shotgun (WGS) entry which is preliminary data.</text>
</comment>
<evidence type="ECO:0000313" key="4">
    <source>
        <dbReference type="Proteomes" id="UP001206018"/>
    </source>
</evidence>
<accession>A0AAW5J908</accession>
<dbReference type="RefSeq" id="WP_255884871.1">
    <property type="nucleotide sequence ID" value="NZ_JANAKN010000078.1"/>
</dbReference>
<reference evidence="3" key="1">
    <citation type="submission" date="2022-07" db="EMBL/GenBank/DDBJ databases">
        <title>The diversity of lipopeptides in the P. syringae complex parallels phylogeny and sheds light on structural diversification during evolutionary history.</title>
        <authorList>
            <person name="Bricout A."/>
            <person name="Morris C.E."/>
            <person name="Chandeysson C."/>
            <person name="Duban M."/>
            <person name="Boistel C."/>
            <person name="Chataigne G."/>
            <person name="Lecouturier D."/>
            <person name="Jacques P."/>
            <person name="Leclere V."/>
            <person name="Rochex A."/>
        </authorList>
    </citation>
    <scope>NUCLEOTIDE SEQUENCE</scope>
    <source>
        <strain evidence="3">LYR0002</strain>
    </source>
</reference>
<dbReference type="Pfam" id="PF01266">
    <property type="entry name" value="DAO"/>
    <property type="match status" value="1"/>
</dbReference>
<evidence type="ECO:0000259" key="2">
    <source>
        <dbReference type="Pfam" id="PF01266"/>
    </source>
</evidence>
<proteinExistence type="predicted"/>
<dbReference type="InterPro" id="IPR006076">
    <property type="entry name" value="FAD-dep_OxRdtase"/>
</dbReference>
<dbReference type="SUPFAM" id="SSF51905">
    <property type="entry name" value="FAD/NAD(P)-binding domain"/>
    <property type="match status" value="1"/>
</dbReference>
<organism evidence="3 4">
    <name type="scientific">Pseudomonas savastanoi</name>
    <name type="common">Pseudomonas syringae pv. savastanoi</name>
    <dbReference type="NCBI Taxonomy" id="29438"/>
    <lineage>
        <taxon>Bacteria</taxon>
        <taxon>Pseudomonadati</taxon>
        <taxon>Pseudomonadota</taxon>
        <taxon>Gammaproteobacteria</taxon>
        <taxon>Pseudomonadales</taxon>
        <taxon>Pseudomonadaceae</taxon>
        <taxon>Pseudomonas</taxon>
    </lineage>
</organism>
<name>A0AAW5J908_PSESS</name>
<protein>
    <recommendedName>
        <fullName evidence="2">FAD dependent oxidoreductase domain-containing protein</fullName>
    </recommendedName>
</protein>
<feature type="domain" description="FAD dependent oxidoreductase" evidence="2">
    <location>
        <begin position="10"/>
        <end position="213"/>
    </location>
</feature>
<dbReference type="InterPro" id="IPR036188">
    <property type="entry name" value="FAD/NAD-bd_sf"/>
</dbReference>
<sequence>MPYENAQKAVAVFGDGIEALLNAYYLQRFGFKADIYLSQPSSAAQIVPELISSWLCQHRDPVSRRLALQGIAELRDISIDLGAQLLASTEGSIVFECRKTHVSKLEQFAEGCSRTGILVKRASTSGSVSLPIGTLAAFSFPQDVSLYPRTFYKLLMDALMRRGASIYSGRGLNQLQMDDHVYRITYGGSTRRYDLAVQAMEPASCYSETGASAGAAELKPALVGRYASFERLWDHISDDSSCTPAEPMPRILSTIRQALTGTSQNGTYMDEDIDLTYLIFQRVPGHEKAYLTSRSDGIAQCVANARLLAESLYAGQDAIASERQSRLVVT</sequence>
<evidence type="ECO:0000256" key="1">
    <source>
        <dbReference type="ARBA" id="ARBA00023002"/>
    </source>
</evidence>
<evidence type="ECO:0000313" key="3">
    <source>
        <dbReference type="EMBL" id="MCQ3023539.1"/>
    </source>
</evidence>
<dbReference type="EMBL" id="JANAKN010000078">
    <property type="protein sequence ID" value="MCQ3023539.1"/>
    <property type="molecule type" value="Genomic_DNA"/>
</dbReference>
<keyword evidence="1" id="KW-0560">Oxidoreductase</keyword>